<dbReference type="EMBL" id="LAQI01000173">
    <property type="protein sequence ID" value="KKY16208.1"/>
    <property type="molecule type" value="Genomic_DNA"/>
</dbReference>
<dbReference type="InterPro" id="IPR011009">
    <property type="entry name" value="Kinase-like_dom_sf"/>
</dbReference>
<accession>A0A0G2FWL0</accession>
<organism evidence="12 13">
    <name type="scientific">Diplodia seriata</name>
    <dbReference type="NCBI Taxonomy" id="420778"/>
    <lineage>
        <taxon>Eukaryota</taxon>
        <taxon>Fungi</taxon>
        <taxon>Dikarya</taxon>
        <taxon>Ascomycota</taxon>
        <taxon>Pezizomycotina</taxon>
        <taxon>Dothideomycetes</taxon>
        <taxon>Dothideomycetes incertae sedis</taxon>
        <taxon>Botryosphaeriales</taxon>
        <taxon>Botryosphaeriaceae</taxon>
        <taxon>Diplodia</taxon>
    </lineage>
</organism>
<evidence type="ECO:0000256" key="9">
    <source>
        <dbReference type="ARBA" id="ARBA00048679"/>
    </source>
</evidence>
<evidence type="ECO:0000256" key="3">
    <source>
        <dbReference type="ARBA" id="ARBA00012513"/>
    </source>
</evidence>
<dbReference type="Proteomes" id="UP000034182">
    <property type="component" value="Unassembled WGS sequence"/>
</dbReference>
<name>A0A0G2FWL0_9PEZI</name>
<dbReference type="AlphaFoldDB" id="A0A0G2FWL0"/>
<feature type="binding site" evidence="10">
    <location>
        <position position="33"/>
    </location>
    <ligand>
        <name>ATP</name>
        <dbReference type="ChEBI" id="CHEBI:30616"/>
    </ligand>
</feature>
<evidence type="ECO:0000256" key="5">
    <source>
        <dbReference type="ARBA" id="ARBA00019973"/>
    </source>
</evidence>
<dbReference type="GO" id="GO:0004674">
    <property type="term" value="F:protein serine/threonine kinase activity"/>
    <property type="evidence" value="ECO:0007669"/>
    <property type="project" value="UniProtKB-EC"/>
</dbReference>
<dbReference type="EC" id="2.7.11.1" evidence="3"/>
<reference evidence="12 13" key="1">
    <citation type="submission" date="2015-03" db="EMBL/GenBank/DDBJ databases">
        <authorList>
            <person name="Morales-Cruz A."/>
            <person name="Amrine K.C."/>
            <person name="Cantu D."/>
        </authorList>
    </citation>
    <scope>NUCLEOTIDE SEQUENCE [LARGE SCALE GENOMIC DNA]</scope>
    <source>
        <strain evidence="12">DS831</strain>
    </source>
</reference>
<evidence type="ECO:0000313" key="13">
    <source>
        <dbReference type="Proteomes" id="UP000034182"/>
    </source>
</evidence>
<evidence type="ECO:0000256" key="10">
    <source>
        <dbReference type="PROSITE-ProRule" id="PRU10141"/>
    </source>
</evidence>
<dbReference type="PANTHER" id="PTHR37171:SF1">
    <property type="entry name" value="SERINE_THREONINE-PROTEIN KINASE YRZF-RELATED"/>
    <property type="match status" value="1"/>
</dbReference>
<comment type="subunit">
    <text evidence="2">Component of the EKC/KEOPS complex composed of at least BUD32, CGI121, GON7, KAE1 and PCC1; the whole complex dimerizes.</text>
</comment>
<dbReference type="Pfam" id="PF00069">
    <property type="entry name" value="Pkinase"/>
    <property type="match status" value="1"/>
</dbReference>
<proteinExistence type="predicted"/>
<evidence type="ECO:0000259" key="11">
    <source>
        <dbReference type="PROSITE" id="PS50011"/>
    </source>
</evidence>
<protein>
    <recommendedName>
        <fullName evidence="5">EKC/KEOPS complex subunit BUD32</fullName>
        <ecNumber evidence="3">2.7.11.1</ecNumber>
    </recommendedName>
    <alternativeName>
        <fullName evidence="6 7">Atypical Serine/threonine protein kinase BUD32</fullName>
    </alternativeName>
    <alternativeName>
        <fullName evidence="4">EKC/KEOPS complex subunit bud32</fullName>
    </alternativeName>
</protein>
<dbReference type="PROSITE" id="PS00109">
    <property type="entry name" value="PROTEIN_KINASE_TYR"/>
    <property type="match status" value="1"/>
</dbReference>
<evidence type="ECO:0000256" key="6">
    <source>
        <dbReference type="ARBA" id="ARBA00030980"/>
    </source>
</evidence>
<dbReference type="SUPFAM" id="SSF56112">
    <property type="entry name" value="Protein kinase-like (PK-like)"/>
    <property type="match status" value="1"/>
</dbReference>
<dbReference type="InterPro" id="IPR017441">
    <property type="entry name" value="Protein_kinase_ATP_BS"/>
</dbReference>
<dbReference type="GO" id="GO:0005524">
    <property type="term" value="F:ATP binding"/>
    <property type="evidence" value="ECO:0007669"/>
    <property type="project" value="UniProtKB-UniRule"/>
</dbReference>
<keyword evidence="10" id="KW-0547">Nucleotide-binding</keyword>
<dbReference type="InterPro" id="IPR052396">
    <property type="entry name" value="Meiotic_Drive_Suppr_Kinase"/>
</dbReference>
<dbReference type="PROSITE" id="PS50011">
    <property type="entry name" value="PROTEIN_KINASE_DOM"/>
    <property type="match status" value="1"/>
</dbReference>
<evidence type="ECO:0000256" key="4">
    <source>
        <dbReference type="ARBA" id="ARBA00013948"/>
    </source>
</evidence>
<sequence>MDASSLSILELLGEGGSSHVHKVTDGNANYACKVFLTKEAFEAEKAAYQRIQRVDALRGRVPALVAVPAPLVIILEHVEGPTLSEVGIAPSERAEIQKQLTDTLDLLHEAGVYHGDISRRNIIVKDGRAKLLDFSIAVLQEKVEEAEYEYYAEEDHQALKSIFFEMGSKEAKCEALDVIDRMRKPCPQQNFDGEHQLEQILQRTDSCNPDVVNGILTVLPAPSPRIAIWVAERLYWRHRPAEAVDVLRSSIARCERTESSAAVSNDVLLNLREYAAGFAAKTERFDSSDEFPSVEEMFEDAVKFYLGSAPENVKRSCADEKVLSLRLKLANTLSEYCRPTAALRVCVRALEEARVSGLNDESNIICEFMETMKSLLEHVEDRELWDRAEQLIPFEKTLAYTMPRIGQFAME</sequence>
<comment type="caution">
    <text evidence="12">The sequence shown here is derived from an EMBL/GenBank/DDBJ whole genome shotgun (WGS) entry which is preliminary data.</text>
</comment>
<dbReference type="Gene3D" id="1.10.510.10">
    <property type="entry name" value="Transferase(Phosphotransferase) domain 1"/>
    <property type="match status" value="1"/>
</dbReference>
<dbReference type="SMART" id="SM00220">
    <property type="entry name" value="S_TKc"/>
    <property type="match status" value="1"/>
</dbReference>
<evidence type="ECO:0000256" key="8">
    <source>
        <dbReference type="ARBA" id="ARBA00047899"/>
    </source>
</evidence>
<evidence type="ECO:0000313" key="12">
    <source>
        <dbReference type="EMBL" id="KKY16208.1"/>
    </source>
</evidence>
<comment type="catalytic activity">
    <reaction evidence="8">
        <text>L-threonyl-[protein] + ATP = O-phospho-L-threonyl-[protein] + ADP + H(+)</text>
        <dbReference type="Rhea" id="RHEA:46608"/>
        <dbReference type="Rhea" id="RHEA-COMP:11060"/>
        <dbReference type="Rhea" id="RHEA-COMP:11605"/>
        <dbReference type="ChEBI" id="CHEBI:15378"/>
        <dbReference type="ChEBI" id="CHEBI:30013"/>
        <dbReference type="ChEBI" id="CHEBI:30616"/>
        <dbReference type="ChEBI" id="CHEBI:61977"/>
        <dbReference type="ChEBI" id="CHEBI:456216"/>
        <dbReference type="EC" id="2.7.11.1"/>
    </reaction>
</comment>
<dbReference type="PROSITE" id="PS00107">
    <property type="entry name" value="PROTEIN_KINASE_ATP"/>
    <property type="match status" value="1"/>
</dbReference>
<evidence type="ECO:0000256" key="7">
    <source>
        <dbReference type="ARBA" id="ARBA00033194"/>
    </source>
</evidence>
<evidence type="ECO:0000256" key="1">
    <source>
        <dbReference type="ARBA" id="ARBA00003747"/>
    </source>
</evidence>
<dbReference type="InterPro" id="IPR000719">
    <property type="entry name" value="Prot_kinase_dom"/>
</dbReference>
<reference evidence="12 13" key="2">
    <citation type="submission" date="2015-05" db="EMBL/GenBank/DDBJ databases">
        <title>Distinctive expansion of gene families associated with plant cell wall degradation and secondary metabolism in the genomes of grapevine trunk pathogens.</title>
        <authorList>
            <person name="Lawrence D.P."/>
            <person name="Travadon R."/>
            <person name="Rolshausen P.E."/>
            <person name="Baumgartner K."/>
        </authorList>
    </citation>
    <scope>NUCLEOTIDE SEQUENCE [LARGE SCALE GENOMIC DNA]</scope>
    <source>
        <strain evidence="12">DS831</strain>
    </source>
</reference>
<keyword evidence="10" id="KW-0067">ATP-binding</keyword>
<dbReference type="InterPro" id="IPR008266">
    <property type="entry name" value="Tyr_kinase_AS"/>
</dbReference>
<comment type="function">
    <text evidence="1">Component of the EKC/KEOPS complex that is required for the formation of a threonylcarbamoyl group on adenosine at position 37 (t(6)A37) in tRNAs that read codons beginning with adenine. The complex is probably involved in the transfer of the threonylcarbamoyl moiety of threonylcarbamoyl-AMP (TC-AMP) to the N6 group of A37. BUD32 has ATPase activity in the context of the EKC/KEOPS complex and likely plays a supporting role to the catalytic subunit KAE1. The EKC/KEOPS complex also promotes both telomere uncapping and telomere elongation. The complex is required for efficient recruitment of transcriptional coactivators.</text>
</comment>
<dbReference type="PANTHER" id="PTHR37171">
    <property type="entry name" value="SERINE/THREONINE-PROTEIN KINASE YRZF-RELATED"/>
    <property type="match status" value="1"/>
</dbReference>
<comment type="catalytic activity">
    <reaction evidence="9">
        <text>L-seryl-[protein] + ATP = O-phospho-L-seryl-[protein] + ADP + H(+)</text>
        <dbReference type="Rhea" id="RHEA:17989"/>
        <dbReference type="Rhea" id="RHEA-COMP:9863"/>
        <dbReference type="Rhea" id="RHEA-COMP:11604"/>
        <dbReference type="ChEBI" id="CHEBI:15378"/>
        <dbReference type="ChEBI" id="CHEBI:29999"/>
        <dbReference type="ChEBI" id="CHEBI:30616"/>
        <dbReference type="ChEBI" id="CHEBI:83421"/>
        <dbReference type="ChEBI" id="CHEBI:456216"/>
        <dbReference type="EC" id="2.7.11.1"/>
    </reaction>
</comment>
<gene>
    <name evidence="12" type="ORF">UCDDS831_g07191</name>
</gene>
<feature type="domain" description="Protein kinase" evidence="11">
    <location>
        <begin position="6"/>
        <end position="275"/>
    </location>
</feature>
<evidence type="ECO:0000256" key="2">
    <source>
        <dbReference type="ARBA" id="ARBA00011534"/>
    </source>
</evidence>